<dbReference type="OrthoDB" id="2192743at2759"/>
<accession>A0A437AKF6</accession>
<comment type="caution">
    <text evidence="2">The sequence shown here is derived from an EMBL/GenBank/DDBJ whole genome shotgun (WGS) entry which is preliminary data.</text>
</comment>
<dbReference type="STRING" id="291195.A0A437AKF6"/>
<dbReference type="Proteomes" id="UP000282876">
    <property type="component" value="Unassembled WGS sequence"/>
</dbReference>
<evidence type="ECO:0000259" key="1">
    <source>
        <dbReference type="Pfam" id="PF01602"/>
    </source>
</evidence>
<dbReference type="SUPFAM" id="SSF48371">
    <property type="entry name" value="ARM repeat"/>
    <property type="match status" value="1"/>
</dbReference>
<feature type="domain" description="Clathrin/coatomer adaptor adaptin-like N-terminal" evidence="1">
    <location>
        <begin position="31"/>
        <end position="149"/>
    </location>
</feature>
<dbReference type="EMBL" id="RCSS01000481">
    <property type="protein sequence ID" value="RVD91567.1"/>
    <property type="molecule type" value="Genomic_DNA"/>
</dbReference>
<dbReference type="Pfam" id="PF01602">
    <property type="entry name" value="Adaptin_N"/>
    <property type="match status" value="1"/>
</dbReference>
<proteinExistence type="predicted"/>
<keyword evidence="3" id="KW-1185">Reference proteome</keyword>
<dbReference type="InterPro" id="IPR011989">
    <property type="entry name" value="ARM-like"/>
</dbReference>
<organism evidence="2 3">
    <name type="scientific">Tubulinosema ratisbonensis</name>
    <dbReference type="NCBI Taxonomy" id="291195"/>
    <lineage>
        <taxon>Eukaryota</taxon>
        <taxon>Fungi</taxon>
        <taxon>Fungi incertae sedis</taxon>
        <taxon>Microsporidia</taxon>
        <taxon>Tubulinosematoidea</taxon>
        <taxon>Tubulinosematidae</taxon>
        <taxon>Tubulinosema</taxon>
    </lineage>
</organism>
<evidence type="ECO:0000313" key="2">
    <source>
        <dbReference type="EMBL" id="RVD91567.1"/>
    </source>
</evidence>
<dbReference type="GO" id="GO:0006886">
    <property type="term" value="P:intracellular protein transport"/>
    <property type="evidence" value="ECO:0007669"/>
    <property type="project" value="InterPro"/>
</dbReference>
<protein>
    <submittedName>
        <fullName evidence="2">Vesicle coat complex subunit</fullName>
    </submittedName>
</protein>
<dbReference type="Gene3D" id="1.25.10.10">
    <property type="entry name" value="Leucine-rich Repeat Variant"/>
    <property type="match status" value="1"/>
</dbReference>
<dbReference type="InterPro" id="IPR002553">
    <property type="entry name" value="Clathrin/coatomer_adapt-like_N"/>
</dbReference>
<name>A0A437AKF6_9MICR</name>
<dbReference type="AlphaFoldDB" id="A0A437AKF6"/>
<dbReference type="GO" id="GO:0030117">
    <property type="term" value="C:membrane coat"/>
    <property type="evidence" value="ECO:0007669"/>
    <property type="project" value="InterPro"/>
</dbReference>
<dbReference type="GO" id="GO:0016192">
    <property type="term" value="P:vesicle-mediated transport"/>
    <property type="evidence" value="ECO:0007669"/>
    <property type="project" value="InterPro"/>
</dbReference>
<reference evidence="2 3" key="1">
    <citation type="submission" date="2018-10" db="EMBL/GenBank/DDBJ databases">
        <title>Draft genome sequence of the microsporidian Tubulinosema ratisbonensis.</title>
        <authorList>
            <person name="Polonais V."/>
            <person name="Peyretaillade E."/>
            <person name="Niehus S."/>
            <person name="Wawrzyniak I."/>
            <person name="Franchet A."/>
            <person name="Gaspin C."/>
            <person name="Reichstadt M."/>
            <person name="Belser C."/>
            <person name="Labadie K."/>
            <person name="Delbac F."/>
            <person name="Ferrandon D."/>
        </authorList>
    </citation>
    <scope>NUCLEOTIDE SEQUENCE [LARGE SCALE GENOMIC DNA]</scope>
    <source>
        <strain evidence="2 3">Franzen</strain>
    </source>
</reference>
<sequence>MFSLAYTAIKDISSYLTNTDSFIEEELTSASILKDLKSRYPSKIRQGLKKVICLIQKNKDVSEYKNEIFKLLDTRDIVCKRLINYFLLHFCDQNEEKERVYEIYTNTLLKDLNDLDEEIKNSALIFLINLQTNSYFDSFFRKIKKLLEFGSLENKIYILILIREYSQRDINFIEKNELSNLILSFFKENNLQLQIYALQCLNTSLSLLNQLSKEEVLRFFTKISNLRKYDLFYTALSASISSLIYFKKSFDSQEISKIIFISKELLSYNFLTAILISDLLLNINSSFAQEILVNLENFLYLKKEDLFFLLKFIYKIIKKYSLNFECKKYVIYEKEEIYLKKIKMLILSLKMNDFAVKEILNLRKDSELILDVLKFCLKNKIKNEEVFNLCEKKYFKESNDLFKIFDPEKITEEETNGKINFESVKFLLDQFRKGIIEKKELFKKLTYFSESNIILHFKIQSLIKDIKEENYELINELIDTRINGIKEKHIFLEEKSDINLEFLKPFIEAETKIIEEEDEFVINEHIKETEEVRDNYCFVEEDLKNKLNFTDENEFIIKNITNIYFSGKIKLVGKILSLKIQSVTKPFIIDCLEFNIQNQLIKEMGEIKLQEVKKLRNFNLKINNTYGYSINFSYLALVHPFRSDILLFNDMFNKLENYKIISKEVIKLQIYVVDRKSFTFLLLNEVFFGKIVDNSVVIKSTDNELLKDFVKCFKE</sequence>
<dbReference type="VEuPathDB" id="MicrosporidiaDB:TUBRATIS_19820"/>
<dbReference type="InterPro" id="IPR016024">
    <property type="entry name" value="ARM-type_fold"/>
</dbReference>
<evidence type="ECO:0000313" key="3">
    <source>
        <dbReference type="Proteomes" id="UP000282876"/>
    </source>
</evidence>
<gene>
    <name evidence="2" type="ORF">TUBRATIS_19820</name>
</gene>